<dbReference type="Proteomes" id="UP000822688">
    <property type="component" value="Chromosome 1"/>
</dbReference>
<dbReference type="EMBL" id="CM026421">
    <property type="protein sequence ID" value="KAG0593213.1"/>
    <property type="molecule type" value="Genomic_DNA"/>
</dbReference>
<keyword evidence="1" id="KW-0479">Metal-binding</keyword>
<organism evidence="3 4">
    <name type="scientific">Ceratodon purpureus</name>
    <name type="common">Fire moss</name>
    <name type="synonym">Dicranum purpureum</name>
    <dbReference type="NCBI Taxonomy" id="3225"/>
    <lineage>
        <taxon>Eukaryota</taxon>
        <taxon>Viridiplantae</taxon>
        <taxon>Streptophyta</taxon>
        <taxon>Embryophyta</taxon>
        <taxon>Bryophyta</taxon>
        <taxon>Bryophytina</taxon>
        <taxon>Bryopsida</taxon>
        <taxon>Dicranidae</taxon>
        <taxon>Pseudoditrichales</taxon>
        <taxon>Ditrichaceae</taxon>
        <taxon>Ceratodon</taxon>
    </lineage>
</organism>
<evidence type="ECO:0000313" key="4">
    <source>
        <dbReference type="Proteomes" id="UP000822688"/>
    </source>
</evidence>
<feature type="domain" description="RING-type" evidence="2">
    <location>
        <begin position="488"/>
        <end position="529"/>
    </location>
</feature>
<evidence type="ECO:0000259" key="2">
    <source>
        <dbReference type="PROSITE" id="PS50089"/>
    </source>
</evidence>
<dbReference type="SUPFAM" id="SSF57850">
    <property type="entry name" value="RING/U-box"/>
    <property type="match status" value="1"/>
</dbReference>
<accession>A0A8T0JDX9</accession>
<reference evidence="3" key="1">
    <citation type="submission" date="2020-06" db="EMBL/GenBank/DDBJ databases">
        <title>WGS assembly of Ceratodon purpureus strain R40.</title>
        <authorList>
            <person name="Carey S.B."/>
            <person name="Jenkins J."/>
            <person name="Shu S."/>
            <person name="Lovell J.T."/>
            <person name="Sreedasyam A."/>
            <person name="Maumus F."/>
            <person name="Tiley G.P."/>
            <person name="Fernandez-Pozo N."/>
            <person name="Barry K."/>
            <person name="Chen C."/>
            <person name="Wang M."/>
            <person name="Lipzen A."/>
            <person name="Daum C."/>
            <person name="Saski C.A."/>
            <person name="Payton A.C."/>
            <person name="Mcbreen J.C."/>
            <person name="Conrad R.E."/>
            <person name="Kollar L.M."/>
            <person name="Olsson S."/>
            <person name="Huttunen S."/>
            <person name="Landis J.B."/>
            <person name="Wickett N.J."/>
            <person name="Johnson M.G."/>
            <person name="Rensing S.A."/>
            <person name="Grimwood J."/>
            <person name="Schmutz J."/>
            <person name="Mcdaniel S.F."/>
        </authorList>
    </citation>
    <scope>NUCLEOTIDE SEQUENCE</scope>
    <source>
        <strain evidence="3">R40</strain>
    </source>
</reference>
<name>A0A8T0JDX9_CERPU</name>
<evidence type="ECO:0000313" key="3">
    <source>
        <dbReference type="EMBL" id="KAG0593213.1"/>
    </source>
</evidence>
<evidence type="ECO:0000256" key="1">
    <source>
        <dbReference type="PROSITE-ProRule" id="PRU00175"/>
    </source>
</evidence>
<dbReference type="InterPro" id="IPR001841">
    <property type="entry name" value="Znf_RING"/>
</dbReference>
<keyword evidence="1" id="KW-0862">Zinc</keyword>
<dbReference type="GO" id="GO:0008270">
    <property type="term" value="F:zinc ion binding"/>
    <property type="evidence" value="ECO:0007669"/>
    <property type="project" value="UniProtKB-KW"/>
</dbReference>
<gene>
    <name evidence="3" type="ORF">KC19_1G312100</name>
</gene>
<dbReference type="InterPro" id="IPR013083">
    <property type="entry name" value="Znf_RING/FYVE/PHD"/>
</dbReference>
<keyword evidence="1" id="KW-0863">Zinc-finger</keyword>
<dbReference type="AlphaFoldDB" id="A0A8T0JDX9"/>
<dbReference type="Gene3D" id="3.30.40.10">
    <property type="entry name" value="Zinc/RING finger domain, C3HC4 (zinc finger)"/>
    <property type="match status" value="1"/>
</dbReference>
<dbReference type="PROSITE" id="PS50089">
    <property type="entry name" value="ZF_RING_2"/>
    <property type="match status" value="1"/>
</dbReference>
<dbReference type="Pfam" id="PF13920">
    <property type="entry name" value="zf-C3HC4_3"/>
    <property type="match status" value="1"/>
</dbReference>
<comment type="caution">
    <text evidence="3">The sequence shown here is derived from an EMBL/GenBank/DDBJ whole genome shotgun (WGS) entry which is preliminary data.</text>
</comment>
<keyword evidence="4" id="KW-1185">Reference proteome</keyword>
<sequence>MSDSVDLPDVLDPEDQLNQVRNQVCVLLSDSVDHLPVLLDPEVQVLNQETRDIEKRFESIAMAIGDCNGADTEVTILIDISKAMSTLLLNGFTRRTSSNGIVFSLQEESLLTIMKFLGERTHWKGSEKTLIEDNMSVLHLLEELQFRESAYSSAFFEYALKWLEDRWVIVSTEFPRNSPQDANSVKQGARTIIKILNKLLVCDKERSHETRILKLFWNHASDVSEIEQAFRLSEIAKHYSSNIPKAGGQEEFLKMTEDQASFLHACSIADKDTTSFYTEVNGALNQTEVYGQIARCWVEKEENLHTKASSCELAYAFSIDFTETARLNTAKMCLDRLDFAKKISSDLNPYNSDTFASVMDNVMSPELTSLNALKKETKLRKEAIHQVEKISEKHRQAYEAVKKQQYERFQEIFQARQKEVEDVVREALYKKEKYLASVAKESISSAVTLTSEDVLKKIVQQAGGALKLAEGKQEAHRLEKAQKSEFAVCYLEFTKKRKRACLDPCGHVNACFSCATKAWETKPNCPLCRVRIEKPIPLPAQLFF</sequence>
<proteinExistence type="predicted"/>
<protein>
    <recommendedName>
        <fullName evidence="2">RING-type domain-containing protein</fullName>
    </recommendedName>
</protein>